<comment type="caution">
    <text evidence="3">The sequence shown here is derived from an EMBL/GenBank/DDBJ whole genome shotgun (WGS) entry which is preliminary data.</text>
</comment>
<evidence type="ECO:0000313" key="3">
    <source>
        <dbReference type="EMBL" id="NOT35310.1"/>
    </source>
</evidence>
<dbReference type="GO" id="GO:0004527">
    <property type="term" value="F:exonuclease activity"/>
    <property type="evidence" value="ECO:0007669"/>
    <property type="project" value="UniProtKB-KW"/>
</dbReference>
<evidence type="ECO:0000256" key="1">
    <source>
        <dbReference type="ARBA" id="ARBA00022801"/>
    </source>
</evidence>
<organism evidence="3 4">
    <name type="scientific">Eiseniibacteriota bacterium</name>
    <dbReference type="NCBI Taxonomy" id="2212470"/>
    <lineage>
        <taxon>Bacteria</taxon>
        <taxon>Candidatus Eiseniibacteriota</taxon>
    </lineage>
</organism>
<dbReference type="InterPro" id="IPR041796">
    <property type="entry name" value="Mre11_N"/>
</dbReference>
<sequence>MALARFLQVSDLHLGRPFGWLPNDRQDERRREQRRILERVVSIAIERGVDAILIPGDLFDAEGVDTDTVRSAVAAFEVPGCPPVFITPGNHDPASDSSLYWNPRLLAGRGIAWPAHVHVFVTPEWSSHSVPNLEGVRVWGRCFTANVPSLERPLAPDALREVSGPDANGFHVALFHGSREGQCPPGQKITAPFSDDEATQSPFAYLAVGHYHASSRLTGNQGASNGVRLAYAGSAAALDPTEIGVHGALEVRIEYDHRQPFVETEMVELDRRRVIDAEADVSGCASAEQVDRRIQQAIERAGAGEHDLVTVRLAGRLARGVRMAQASSEVQARVWHLKLDWRRVRPDYDVAAYRAKDPSTTEERFARTLLDQIEKEADPAQRALIESALFYGLDAFRLGEVVPAYEELESTTEESR</sequence>
<dbReference type="Pfam" id="PF00149">
    <property type="entry name" value="Metallophos"/>
    <property type="match status" value="1"/>
</dbReference>
<feature type="domain" description="Calcineurin-like phosphoesterase" evidence="2">
    <location>
        <begin position="5"/>
        <end position="212"/>
    </location>
</feature>
<reference evidence="3 4" key="1">
    <citation type="submission" date="2020-04" db="EMBL/GenBank/DDBJ databases">
        <title>Metagenomic profiling of ammonia- and methane-oxidizing microorganisms in a Dutch drinking water treatment plant.</title>
        <authorList>
            <person name="Poghosyan L."/>
            <person name="Leucker S."/>
        </authorList>
    </citation>
    <scope>NUCLEOTIDE SEQUENCE [LARGE SCALE GENOMIC DNA]</scope>
    <source>
        <strain evidence="3">S-RSF-IL-03</strain>
    </source>
</reference>
<protein>
    <submittedName>
        <fullName evidence="3">DNA repair exonuclease</fullName>
    </submittedName>
</protein>
<keyword evidence="1" id="KW-0378">Hydrolase</keyword>
<keyword evidence="3" id="KW-0269">Exonuclease</keyword>
<dbReference type="SUPFAM" id="SSF56300">
    <property type="entry name" value="Metallo-dependent phosphatases"/>
    <property type="match status" value="1"/>
</dbReference>
<dbReference type="AlphaFoldDB" id="A0A849SVC3"/>
<dbReference type="Proteomes" id="UP000580839">
    <property type="component" value="Unassembled WGS sequence"/>
</dbReference>
<evidence type="ECO:0000259" key="2">
    <source>
        <dbReference type="Pfam" id="PF00149"/>
    </source>
</evidence>
<accession>A0A849SVC3</accession>
<dbReference type="InterPro" id="IPR050535">
    <property type="entry name" value="DNA_Repair-Maintenance_Comp"/>
</dbReference>
<dbReference type="PANTHER" id="PTHR30337:SF7">
    <property type="entry name" value="PHOSPHOESTERASE"/>
    <property type="match status" value="1"/>
</dbReference>
<dbReference type="EMBL" id="JABFRW010000187">
    <property type="protein sequence ID" value="NOT35310.1"/>
    <property type="molecule type" value="Genomic_DNA"/>
</dbReference>
<dbReference type="InterPro" id="IPR004843">
    <property type="entry name" value="Calcineurin-like_PHP"/>
</dbReference>
<dbReference type="InterPro" id="IPR029052">
    <property type="entry name" value="Metallo-depent_PP-like"/>
</dbReference>
<evidence type="ECO:0000313" key="4">
    <source>
        <dbReference type="Proteomes" id="UP000580839"/>
    </source>
</evidence>
<keyword evidence="3" id="KW-0540">Nuclease</keyword>
<gene>
    <name evidence="3" type="ORF">HOP12_14295</name>
</gene>
<proteinExistence type="predicted"/>
<dbReference type="Gene3D" id="3.60.21.10">
    <property type="match status" value="1"/>
</dbReference>
<dbReference type="PANTHER" id="PTHR30337">
    <property type="entry name" value="COMPONENT OF ATP-DEPENDENT DSDNA EXONUCLEASE"/>
    <property type="match status" value="1"/>
</dbReference>
<name>A0A849SVC3_UNCEI</name>
<dbReference type="CDD" id="cd00840">
    <property type="entry name" value="MPP_Mre11_N"/>
    <property type="match status" value="1"/>
</dbReference>